<proteinExistence type="predicted"/>
<dbReference type="Proteomes" id="UP000094056">
    <property type="component" value="Unassembled WGS sequence"/>
</dbReference>
<sequence length="50" mass="6076">MMDVKGILKQWEVELEGYITGRYSLNEMQEYDEEDLYIMHMKTLVKTFPE</sequence>
<comment type="caution">
    <text evidence="1">The sequence shown here is derived from an EMBL/GenBank/DDBJ whole genome shotgun (WGS) entry which is preliminary data.</text>
</comment>
<organism evidence="1 2">
    <name type="scientific">Candidatus Scalindua rubra</name>
    <dbReference type="NCBI Taxonomy" id="1872076"/>
    <lineage>
        <taxon>Bacteria</taxon>
        <taxon>Pseudomonadati</taxon>
        <taxon>Planctomycetota</taxon>
        <taxon>Candidatus Brocadiia</taxon>
        <taxon>Candidatus Brocadiales</taxon>
        <taxon>Candidatus Scalinduaceae</taxon>
        <taxon>Candidatus Scalindua</taxon>
    </lineage>
</organism>
<gene>
    <name evidence="1" type="ORF">SCARUB_03586</name>
</gene>
<evidence type="ECO:0000313" key="2">
    <source>
        <dbReference type="Proteomes" id="UP000094056"/>
    </source>
</evidence>
<evidence type="ECO:0000313" key="1">
    <source>
        <dbReference type="EMBL" id="ODS31293.1"/>
    </source>
</evidence>
<accession>A0A1E3X6K9</accession>
<dbReference type="EMBL" id="MAYW01000128">
    <property type="protein sequence ID" value="ODS31293.1"/>
    <property type="molecule type" value="Genomic_DNA"/>
</dbReference>
<protein>
    <submittedName>
        <fullName evidence="1">Uncharacterized protein</fullName>
    </submittedName>
</protein>
<name>A0A1E3X6K9_9BACT</name>
<reference evidence="1 2" key="1">
    <citation type="submission" date="2016-07" db="EMBL/GenBank/DDBJ databases">
        <title>Draft genome of Scalindua rubra, obtained from a brine-seawater interface in the Red Sea, sheds light on salt adaptation in anammox bacteria.</title>
        <authorList>
            <person name="Speth D.R."/>
            <person name="Lagkouvardos I."/>
            <person name="Wang Y."/>
            <person name="Qian P.-Y."/>
            <person name="Dutilh B.E."/>
            <person name="Jetten M.S."/>
        </authorList>
    </citation>
    <scope>NUCLEOTIDE SEQUENCE [LARGE SCALE GENOMIC DNA]</scope>
    <source>
        <strain evidence="1">BSI-1</strain>
    </source>
</reference>
<dbReference type="AlphaFoldDB" id="A0A1E3X6K9"/>